<accession>A0A1I3F393</accession>
<dbReference type="InterPro" id="IPR036249">
    <property type="entry name" value="Thioredoxin-like_sf"/>
</dbReference>
<dbReference type="SUPFAM" id="SSF52833">
    <property type="entry name" value="Thioredoxin-like"/>
    <property type="match status" value="1"/>
</dbReference>
<dbReference type="Gene3D" id="1.25.40.10">
    <property type="entry name" value="Tetratricopeptide repeat domain"/>
    <property type="match status" value="1"/>
</dbReference>
<evidence type="ECO:0000256" key="1">
    <source>
        <dbReference type="SAM" id="MobiDB-lite"/>
    </source>
</evidence>
<dbReference type="Gene3D" id="3.40.30.10">
    <property type="entry name" value="Glutaredoxin"/>
    <property type="match status" value="1"/>
</dbReference>
<keyword evidence="3" id="KW-1185">Reference proteome</keyword>
<dbReference type="Proteomes" id="UP000198649">
    <property type="component" value="Unassembled WGS sequence"/>
</dbReference>
<dbReference type="EMBL" id="FOQG01000004">
    <property type="protein sequence ID" value="SFI05620.1"/>
    <property type="molecule type" value="Genomic_DNA"/>
</dbReference>
<dbReference type="GO" id="GO:0006950">
    <property type="term" value="P:response to stress"/>
    <property type="evidence" value="ECO:0007669"/>
    <property type="project" value="UniProtKB-ARBA"/>
</dbReference>
<dbReference type="InterPro" id="IPR011990">
    <property type="entry name" value="TPR-like_helical_dom_sf"/>
</dbReference>
<reference evidence="2 3" key="1">
    <citation type="submission" date="2016-10" db="EMBL/GenBank/DDBJ databases">
        <authorList>
            <person name="de Groot N.N."/>
        </authorList>
    </citation>
    <scope>NUCLEOTIDE SEQUENCE [LARGE SCALE GENOMIC DNA]</scope>
    <source>
        <strain evidence="2 3">CGMCC 1.11156</strain>
    </source>
</reference>
<dbReference type="Pfam" id="PF14561">
    <property type="entry name" value="TPR_20"/>
    <property type="match status" value="1"/>
</dbReference>
<sequence>MTQQPFTRPGAFDLSALKRPAAPAPTAGGPGRGGPGAGAARGGASGAPTGTSSYVLEVTEENFQAVIEQSMTAPVMLAFYSRTRMPESGQLADDLAALSGEFEGSFLVGLVDIDAAPGIAQAMQVPSIPLVVAVLDGRPAPLLQDALPIEELRATLTQVMQGLAAQGMTARHQPLTGAPAAEETDGEPPADPRYAAAEDALARDDIDGAVAEYQKLVTANPADVEAAAGLAMARVLQRTRGVDPAAARAAADAAPDDVETQTLVADLDLLDGAVDDAFVRVVELVRRSSGDEKNAAREHLLGLFAAVGNDDPRVLKGRQALASALF</sequence>
<gene>
    <name evidence="2" type="ORF">SAMN05216561_104205</name>
</gene>
<protein>
    <submittedName>
        <fullName evidence="2">Putative thioredoxin</fullName>
    </submittedName>
</protein>
<name>A0A1I3F393_9ACTN</name>
<dbReference type="STRING" id="1005945.SAMN05216561_104205"/>
<proteinExistence type="predicted"/>
<feature type="region of interest" description="Disordered" evidence="1">
    <location>
        <begin position="1"/>
        <end position="48"/>
    </location>
</feature>
<evidence type="ECO:0000313" key="3">
    <source>
        <dbReference type="Proteomes" id="UP000198649"/>
    </source>
</evidence>
<feature type="region of interest" description="Disordered" evidence="1">
    <location>
        <begin position="167"/>
        <end position="192"/>
    </location>
</feature>
<evidence type="ECO:0000313" key="2">
    <source>
        <dbReference type="EMBL" id="SFI05620.1"/>
    </source>
</evidence>
<dbReference type="RefSeq" id="WP_091111562.1">
    <property type="nucleotide sequence ID" value="NZ_BKAF01000009.1"/>
</dbReference>
<dbReference type="AlphaFoldDB" id="A0A1I3F393"/>
<dbReference type="OrthoDB" id="5181746at2"/>
<organism evidence="2 3">
    <name type="scientific">Nocardioides psychrotolerans</name>
    <dbReference type="NCBI Taxonomy" id="1005945"/>
    <lineage>
        <taxon>Bacteria</taxon>
        <taxon>Bacillati</taxon>
        <taxon>Actinomycetota</taxon>
        <taxon>Actinomycetes</taxon>
        <taxon>Propionibacteriales</taxon>
        <taxon>Nocardioidaceae</taxon>
        <taxon>Nocardioides</taxon>
    </lineage>
</organism>
<feature type="compositionally biased region" description="Gly residues" evidence="1">
    <location>
        <begin position="28"/>
        <end position="45"/>
    </location>
</feature>